<accession>R7RRW9</accession>
<dbReference type="InterPro" id="IPR036995">
    <property type="entry name" value="MPG_sf"/>
</dbReference>
<dbReference type="GO" id="GO:0003677">
    <property type="term" value="F:DNA binding"/>
    <property type="evidence" value="ECO:0007669"/>
    <property type="project" value="InterPro"/>
</dbReference>
<dbReference type="RefSeq" id="WP_018663798.1">
    <property type="nucleotide sequence ID" value="NZ_HF952018.1"/>
</dbReference>
<sequence length="201" mass="23431">MLTKEFYLRDTLTVAKELLGKNIVRNINGHKLVARIVETEAYIGPHDKAAHSYNNKRTKKNEVMFEEGGHAYIYFIYGMYYCFNIVTEEKGKPSAVLIRAVEPIEGIEYMCNLRYKNELSNITKNQYKNLTNGPSKLCLALGLDKNLNGIHLFSDILYLEDVGYNNFDIVETTRINIDYAEEARFYPWRFYIKDNAWVSQK</sequence>
<dbReference type="AlphaFoldDB" id="R7RRW9"/>
<dbReference type="InterPro" id="IPR003180">
    <property type="entry name" value="MPG"/>
</dbReference>
<dbReference type="Proteomes" id="UP000014923">
    <property type="component" value="Unassembled WGS sequence"/>
</dbReference>
<comment type="caution">
    <text evidence="6">The sequence shown here is derived from an EMBL/GenBank/DDBJ whole genome shotgun (WGS) entry which is preliminary data.</text>
</comment>
<dbReference type="InterPro" id="IPR011034">
    <property type="entry name" value="Formyl_transferase-like_C_sf"/>
</dbReference>
<dbReference type="OrthoDB" id="9794313at2"/>
<evidence type="ECO:0000256" key="2">
    <source>
        <dbReference type="ARBA" id="ARBA00022763"/>
    </source>
</evidence>
<evidence type="ECO:0000256" key="4">
    <source>
        <dbReference type="ARBA" id="ARBA00023204"/>
    </source>
</evidence>
<dbReference type="eggNOG" id="COG2094">
    <property type="taxonomic scope" value="Bacteria"/>
</dbReference>
<dbReference type="PANTHER" id="PTHR10429">
    <property type="entry name" value="DNA-3-METHYLADENINE GLYCOSYLASE"/>
    <property type="match status" value="1"/>
</dbReference>
<keyword evidence="6" id="KW-0326">Glycosidase</keyword>
<dbReference type="GO" id="GO:0006284">
    <property type="term" value="P:base-excision repair"/>
    <property type="evidence" value="ECO:0007669"/>
    <property type="project" value="InterPro"/>
</dbReference>
<dbReference type="EMBL" id="CAVN010000102">
    <property type="protein sequence ID" value="CDF58947.1"/>
    <property type="molecule type" value="Genomic_DNA"/>
</dbReference>
<organism evidence="6 7">
    <name type="scientific">Thermobrachium celere DSM 8682</name>
    <dbReference type="NCBI Taxonomy" id="941824"/>
    <lineage>
        <taxon>Bacteria</taxon>
        <taxon>Bacillati</taxon>
        <taxon>Bacillota</taxon>
        <taxon>Clostridia</taxon>
        <taxon>Eubacteriales</taxon>
        <taxon>Clostridiaceae</taxon>
        <taxon>Thermobrachium</taxon>
    </lineage>
</organism>
<reference evidence="6" key="1">
    <citation type="submission" date="2013-03" db="EMBL/GenBank/DDBJ databases">
        <title>Draft genome sequence of the hydrogen-ethanol-producing anaerobic alkalithermophilic Caloramator celere.</title>
        <authorList>
            <person name="Ciranna A."/>
            <person name="Larjo A."/>
            <person name="Kivisto A."/>
            <person name="Santala V."/>
            <person name="Roos C."/>
            <person name="Karp M."/>
        </authorList>
    </citation>
    <scope>NUCLEOTIDE SEQUENCE [LARGE SCALE GENOMIC DNA]</scope>
    <source>
        <strain evidence="6">DSM 8682</strain>
    </source>
</reference>
<dbReference type="HAMAP" id="MF_00527">
    <property type="entry name" value="3MGH"/>
    <property type="match status" value="1"/>
</dbReference>
<dbReference type="GO" id="GO:0003905">
    <property type="term" value="F:alkylbase DNA N-glycosylase activity"/>
    <property type="evidence" value="ECO:0007669"/>
    <property type="project" value="InterPro"/>
</dbReference>
<proteinExistence type="inferred from homology"/>
<evidence type="ECO:0000256" key="1">
    <source>
        <dbReference type="ARBA" id="ARBA00009232"/>
    </source>
</evidence>
<dbReference type="SUPFAM" id="SSF50486">
    <property type="entry name" value="FMT C-terminal domain-like"/>
    <property type="match status" value="1"/>
</dbReference>
<dbReference type="FunFam" id="3.10.300.10:FF:000001">
    <property type="entry name" value="Putative 3-methyladenine DNA glycosylase"/>
    <property type="match status" value="1"/>
</dbReference>
<dbReference type="PANTHER" id="PTHR10429:SF0">
    <property type="entry name" value="DNA-3-METHYLADENINE GLYCOSYLASE"/>
    <property type="match status" value="1"/>
</dbReference>
<dbReference type="NCBIfam" id="TIGR00567">
    <property type="entry name" value="3mg"/>
    <property type="match status" value="1"/>
</dbReference>
<dbReference type="Gene3D" id="3.10.300.10">
    <property type="entry name" value="Methylpurine-DNA glycosylase (MPG)"/>
    <property type="match status" value="1"/>
</dbReference>
<comment type="similarity">
    <text evidence="1 5">Belongs to the DNA glycosylase MPG family.</text>
</comment>
<keyword evidence="3 5" id="KW-0378">Hydrolase</keyword>
<keyword evidence="7" id="KW-1185">Reference proteome</keyword>
<keyword evidence="2 5" id="KW-0227">DNA damage</keyword>
<name>R7RRW9_9CLOT</name>
<evidence type="ECO:0000313" key="7">
    <source>
        <dbReference type="Proteomes" id="UP000014923"/>
    </source>
</evidence>
<dbReference type="CDD" id="cd00540">
    <property type="entry name" value="AAG"/>
    <property type="match status" value="1"/>
</dbReference>
<evidence type="ECO:0000256" key="5">
    <source>
        <dbReference type="HAMAP-Rule" id="MF_00527"/>
    </source>
</evidence>
<dbReference type="NCBIfam" id="NF002001">
    <property type="entry name" value="PRK00802.1-1"/>
    <property type="match status" value="1"/>
</dbReference>
<keyword evidence="4 5" id="KW-0234">DNA repair</keyword>
<evidence type="ECO:0000256" key="3">
    <source>
        <dbReference type="ARBA" id="ARBA00022801"/>
    </source>
</evidence>
<gene>
    <name evidence="6" type="ORF">TCEL_01166</name>
</gene>
<protein>
    <recommendedName>
        <fullName evidence="5">Putative 3-methyladenine DNA glycosylase</fullName>
        <ecNumber evidence="5">3.2.2.-</ecNumber>
    </recommendedName>
</protein>
<evidence type="ECO:0000313" key="6">
    <source>
        <dbReference type="EMBL" id="CDF58947.1"/>
    </source>
</evidence>
<dbReference type="HOGENOM" id="CLU_060471_0_2_9"/>
<dbReference type="Pfam" id="PF02245">
    <property type="entry name" value="Pur_DNA_glyco"/>
    <property type="match status" value="1"/>
</dbReference>
<dbReference type="EC" id="3.2.2.-" evidence="5"/>